<evidence type="ECO:0000256" key="2">
    <source>
        <dbReference type="PIRSR" id="PIRSR603782-1"/>
    </source>
</evidence>
<dbReference type="CDD" id="cd02968">
    <property type="entry name" value="SCO"/>
    <property type="match status" value="1"/>
</dbReference>
<dbReference type="SUPFAM" id="SSF52833">
    <property type="entry name" value="Thioredoxin-like"/>
    <property type="match status" value="1"/>
</dbReference>
<reference evidence="4" key="1">
    <citation type="submission" date="2023-07" db="EMBL/GenBank/DDBJ databases">
        <title>Sorghum-associated microbial communities from plants grown in Nebraska, USA.</title>
        <authorList>
            <person name="Schachtman D."/>
        </authorList>
    </citation>
    <scope>NUCLEOTIDE SEQUENCE</scope>
    <source>
        <strain evidence="4">DS3315</strain>
    </source>
</reference>
<feature type="binding site" evidence="2">
    <location>
        <position position="85"/>
    </location>
    <ligand>
        <name>Cu cation</name>
        <dbReference type="ChEBI" id="CHEBI:23378"/>
    </ligand>
</feature>
<gene>
    <name evidence="4" type="ORF">J2W39_000371</name>
</gene>
<dbReference type="EMBL" id="JAUSRV010000001">
    <property type="protein sequence ID" value="MDP9969148.1"/>
    <property type="molecule type" value="Genomic_DNA"/>
</dbReference>
<dbReference type="Pfam" id="PF02630">
    <property type="entry name" value="SCO1-SenC"/>
    <property type="match status" value="1"/>
</dbReference>
<feature type="binding site" evidence="2">
    <location>
        <position position="89"/>
    </location>
    <ligand>
        <name>Cu cation</name>
        <dbReference type="ChEBI" id="CHEBI:23378"/>
    </ligand>
</feature>
<keyword evidence="3" id="KW-1015">Disulfide bond</keyword>
<evidence type="ECO:0000256" key="1">
    <source>
        <dbReference type="ARBA" id="ARBA00010996"/>
    </source>
</evidence>
<comment type="similarity">
    <text evidence="1">Belongs to the SCO1/2 family.</text>
</comment>
<evidence type="ECO:0000256" key="3">
    <source>
        <dbReference type="PIRSR" id="PIRSR603782-2"/>
    </source>
</evidence>
<evidence type="ECO:0000313" key="4">
    <source>
        <dbReference type="EMBL" id="MDP9969148.1"/>
    </source>
</evidence>
<dbReference type="RefSeq" id="WP_307591856.1">
    <property type="nucleotide sequence ID" value="NZ_CAXUQQ020000001.1"/>
</dbReference>
<dbReference type="GO" id="GO:0046872">
    <property type="term" value="F:metal ion binding"/>
    <property type="evidence" value="ECO:0007669"/>
    <property type="project" value="UniProtKB-KW"/>
</dbReference>
<feature type="disulfide bond" description="Redox-active" evidence="3">
    <location>
        <begin position="85"/>
        <end position="89"/>
    </location>
</feature>
<dbReference type="InterPro" id="IPR003782">
    <property type="entry name" value="SCO1/SenC"/>
</dbReference>
<accession>A0AAW8E8R4</accession>
<keyword evidence="2" id="KW-0479">Metal-binding</keyword>
<comment type="caution">
    <text evidence="4">The sequence shown here is derived from an EMBL/GenBank/DDBJ whole genome shotgun (WGS) entry which is preliminary data.</text>
</comment>
<proteinExistence type="inferred from homology"/>
<keyword evidence="2" id="KW-0186">Copper</keyword>
<dbReference type="Proteomes" id="UP001224845">
    <property type="component" value="Unassembled WGS sequence"/>
</dbReference>
<name>A0AAW8E8R4_VARPD</name>
<dbReference type="AlphaFoldDB" id="A0AAW8E8R4"/>
<protein>
    <submittedName>
        <fullName evidence="4">Protein SCO1/2</fullName>
    </submittedName>
</protein>
<evidence type="ECO:0000313" key="5">
    <source>
        <dbReference type="Proteomes" id="UP001224845"/>
    </source>
</evidence>
<organism evidence="4 5">
    <name type="scientific">Variovorax paradoxus</name>
    <dbReference type="NCBI Taxonomy" id="34073"/>
    <lineage>
        <taxon>Bacteria</taxon>
        <taxon>Pseudomonadati</taxon>
        <taxon>Pseudomonadota</taxon>
        <taxon>Betaproteobacteria</taxon>
        <taxon>Burkholderiales</taxon>
        <taxon>Comamonadaceae</taxon>
        <taxon>Variovorax</taxon>
    </lineage>
</organism>
<sequence length="202" mass="21419">MNPMNARGPFISSRVASRGRRRLLAAGALAWMGVPAARANTSIGPVLPAVSVPALPLRRHDGATPMLAAQLRGAPTAVQLMFTGCSTVCPIQGALFSTLQAALLSERYTAVRLLSLSIDPLADDPVALSAWLRRFGARPTWSAAAPAPEALESMFSLFTGGAAAGDRHTGQVYLFDRQARLVWRTSELPPAEEVMAGLRQMG</sequence>
<dbReference type="Gene3D" id="3.40.30.10">
    <property type="entry name" value="Glutaredoxin"/>
    <property type="match status" value="1"/>
</dbReference>
<dbReference type="InterPro" id="IPR036249">
    <property type="entry name" value="Thioredoxin-like_sf"/>
</dbReference>